<keyword evidence="12" id="KW-1185">Reference proteome</keyword>
<feature type="domain" description="Xylanolytic transcriptional activator regulatory" evidence="10">
    <location>
        <begin position="256"/>
        <end position="451"/>
    </location>
</feature>
<evidence type="ECO:0000256" key="7">
    <source>
        <dbReference type="ARBA" id="ARBA00023163"/>
    </source>
</evidence>
<dbReference type="OrthoDB" id="2096480at2759"/>
<keyword evidence="11" id="KW-0503">Monooxygenase</keyword>
<evidence type="ECO:0000256" key="6">
    <source>
        <dbReference type="ARBA" id="ARBA00023125"/>
    </source>
</evidence>
<dbReference type="GO" id="GO:0006351">
    <property type="term" value="P:DNA-templated transcription"/>
    <property type="evidence" value="ECO:0007669"/>
    <property type="project" value="InterPro"/>
</dbReference>
<evidence type="ECO:0000256" key="3">
    <source>
        <dbReference type="ARBA" id="ARBA00022827"/>
    </source>
</evidence>
<proteinExistence type="predicted"/>
<dbReference type="CDD" id="cd00067">
    <property type="entry name" value="GAL4"/>
    <property type="match status" value="1"/>
</dbReference>
<sequence length="1063" mass="118889">MAIANETSVTSSRRRRPTLACEPCRRKKIRVLIPGFPAYQAIEVCNREVPCNQCVRSKSEYCVYIQIDDDECSVQRHLKRKRTNSEHVHQFSRREKEDLHTYCEDVPSSEGVSPVFRTGFEPPRPDSVVSTPTEITHTGICSNGSSSSEDGSGVLPIRGIFLDSRFFGPSHWINSAVHVSESRAQESTHTLLTHGVERFRKVHTLQRAVEKEPGGNLYRQCRELAETRRSQNSIPQLLVTNLKDLIPPQAITDQLIQAYLRTFESVLRVLHVPLFLHECQGFWERPLASSEDFQLQLLLVISIGALFSPKLRDSCNESVWIHAAESRLLSNGGDRWTGLTGVQNFCLLMIARIVSPYHSGADLVGLSVESLMRAAMRIGLHISPKMLPHMSFYEQELRRRLWSTVLEISLQFSIEVGAVPLIPMDSVDFEPPLNVPDESFDQNTETACRYHCENDKSTFKIFCCLRSTDFFRKTSKRSTMEEIRTIEILPKGTILISGGGPVGLVLALVLAHHGQRSVLIEQNIEATRYPKMHLVIARTMEIFRQPGIADELRSKGVAEDEPFTVRFSSGFGSAGSLSTWDLPSVEAFRQNISLNNDGTMPREPWARIPSNIIEPWLREKCDVNPLIDTRYGWAVEGLVEYEDTVEVHVHDRASNIRKTIRSPYVVGCDGAWSAVRKGLGPELEGGPMHRAVALTHFKSKDLERLHRQGRFWHTFFPTDPTTNNGSVGGAIIAQDGKETWTVHDYLGSDYNADDTVARVLGGMGSPYPISIDEVTATSIFTPTVALAETWSGNHQRVFLAGDACHQTIPSGGYGMNMGLADAWDLGWKLAATVQGWGGTHWMKTYEQERRPVAAQMQQWSKIHMMKLMGLSTAVKLDPVVIESMDERGIALREEIDQYIQQNDDHNQSFGVEMGHRYESSLAVLNEQVDVEKAAPQFDPRNYIPTTFPGSRVPQVALSDGSAISDGFGEGFTMVAFLQKEAVAAGDQFQVPIALASFEEAARQHSIPLKSLCLMNETHAFRIWDACLVLVRPDGFSAWRSDSLDKVHNASQVLLQATGHTSPL</sequence>
<protein>
    <submittedName>
        <fullName evidence="11">Monooxygenase</fullName>
    </submittedName>
</protein>
<evidence type="ECO:0000256" key="2">
    <source>
        <dbReference type="ARBA" id="ARBA00022723"/>
    </source>
</evidence>
<evidence type="ECO:0000256" key="1">
    <source>
        <dbReference type="ARBA" id="ARBA00022630"/>
    </source>
</evidence>
<dbReference type="GO" id="GO:0008270">
    <property type="term" value="F:zinc ion binding"/>
    <property type="evidence" value="ECO:0007669"/>
    <property type="project" value="InterPro"/>
</dbReference>
<dbReference type="InterPro" id="IPR001138">
    <property type="entry name" value="Zn2Cys6_DnaBD"/>
</dbReference>
<dbReference type="InterPro" id="IPR036864">
    <property type="entry name" value="Zn2-C6_fun-type_DNA-bd_sf"/>
</dbReference>
<reference evidence="11" key="1">
    <citation type="submission" date="2022-11" db="EMBL/GenBank/DDBJ databases">
        <authorList>
            <person name="Petersen C."/>
        </authorList>
    </citation>
    <scope>NUCLEOTIDE SEQUENCE</scope>
    <source>
        <strain evidence="11">IBT 20477</strain>
    </source>
</reference>
<evidence type="ECO:0000259" key="9">
    <source>
        <dbReference type="Pfam" id="PF01494"/>
    </source>
</evidence>
<dbReference type="Gene3D" id="3.40.30.120">
    <property type="match status" value="1"/>
</dbReference>
<dbReference type="InterPro" id="IPR050641">
    <property type="entry name" value="RIFMO-like"/>
</dbReference>
<dbReference type="GO" id="GO:0016709">
    <property type="term" value="F:oxidoreductase activity, acting on paired donors, with incorporation or reduction of molecular oxygen, NAD(P)H as one donor, and incorporation of one atom of oxygen"/>
    <property type="evidence" value="ECO:0007669"/>
    <property type="project" value="UniProtKB-ARBA"/>
</dbReference>
<keyword evidence="3" id="KW-0274">FAD</keyword>
<dbReference type="Pfam" id="PF04082">
    <property type="entry name" value="Fungal_trans"/>
    <property type="match status" value="1"/>
</dbReference>
<dbReference type="Gene3D" id="3.50.50.60">
    <property type="entry name" value="FAD/NAD(P)-binding domain"/>
    <property type="match status" value="1"/>
</dbReference>
<evidence type="ECO:0000259" key="10">
    <source>
        <dbReference type="Pfam" id="PF04082"/>
    </source>
</evidence>
<dbReference type="PANTHER" id="PTHR43004:SF21">
    <property type="entry name" value="FAD-BINDING DOMAIN-CONTAINING PROTEIN-RELATED"/>
    <property type="match status" value="1"/>
</dbReference>
<comment type="caution">
    <text evidence="11">The sequence shown here is derived from an EMBL/GenBank/DDBJ whole genome shotgun (WGS) entry which is preliminary data.</text>
</comment>
<dbReference type="InterPro" id="IPR002938">
    <property type="entry name" value="FAD-bd"/>
</dbReference>
<gene>
    <name evidence="11" type="ORF">N7449_010812</name>
</gene>
<dbReference type="PRINTS" id="PR00420">
    <property type="entry name" value="RNGMNOXGNASE"/>
</dbReference>
<dbReference type="PANTHER" id="PTHR43004">
    <property type="entry name" value="TRK SYSTEM POTASSIUM UPTAKE PROTEIN"/>
    <property type="match status" value="1"/>
</dbReference>
<keyword evidence="8" id="KW-0539">Nucleus</keyword>
<keyword evidence="2" id="KW-0479">Metal-binding</keyword>
<dbReference type="GO" id="GO:0000981">
    <property type="term" value="F:DNA-binding transcription factor activity, RNA polymerase II-specific"/>
    <property type="evidence" value="ECO:0007669"/>
    <property type="project" value="InterPro"/>
</dbReference>
<dbReference type="Gene3D" id="3.30.9.10">
    <property type="entry name" value="D-Amino Acid Oxidase, subunit A, domain 2"/>
    <property type="match status" value="1"/>
</dbReference>
<dbReference type="CDD" id="cd12148">
    <property type="entry name" value="fungal_TF_MHR"/>
    <property type="match status" value="1"/>
</dbReference>
<dbReference type="AlphaFoldDB" id="A0A9W9J0R5"/>
<dbReference type="InterPro" id="IPR036188">
    <property type="entry name" value="FAD/NAD-bd_sf"/>
</dbReference>
<dbReference type="SUPFAM" id="SSF51905">
    <property type="entry name" value="FAD/NAD(P)-binding domain"/>
    <property type="match status" value="1"/>
</dbReference>
<keyword evidence="1" id="KW-0285">Flavoprotein</keyword>
<dbReference type="Proteomes" id="UP001150942">
    <property type="component" value="Unassembled WGS sequence"/>
</dbReference>
<dbReference type="EMBL" id="JAPQKQ010000007">
    <property type="protein sequence ID" value="KAJ5187818.1"/>
    <property type="molecule type" value="Genomic_DNA"/>
</dbReference>
<keyword evidence="6" id="KW-0238">DNA-binding</keyword>
<dbReference type="InterPro" id="IPR007219">
    <property type="entry name" value="XnlR_reg_dom"/>
</dbReference>
<evidence type="ECO:0000256" key="5">
    <source>
        <dbReference type="ARBA" id="ARBA00023015"/>
    </source>
</evidence>
<evidence type="ECO:0000313" key="11">
    <source>
        <dbReference type="EMBL" id="KAJ5187818.1"/>
    </source>
</evidence>
<dbReference type="Pfam" id="PF01494">
    <property type="entry name" value="FAD_binding_3"/>
    <property type="match status" value="1"/>
</dbReference>
<feature type="domain" description="FAD-binding" evidence="9">
    <location>
        <begin position="493"/>
        <end position="860"/>
    </location>
</feature>
<dbReference type="Gene3D" id="4.10.240.10">
    <property type="entry name" value="Zn(2)-C6 fungal-type DNA-binding domain"/>
    <property type="match status" value="1"/>
</dbReference>
<evidence type="ECO:0000256" key="8">
    <source>
        <dbReference type="ARBA" id="ARBA00023242"/>
    </source>
</evidence>
<reference evidence="11" key="2">
    <citation type="journal article" date="2023" name="IMA Fungus">
        <title>Comparative genomic study of the Penicillium genus elucidates a diverse pangenome and 15 lateral gene transfer events.</title>
        <authorList>
            <person name="Petersen C."/>
            <person name="Sorensen T."/>
            <person name="Nielsen M.R."/>
            <person name="Sondergaard T.E."/>
            <person name="Sorensen J.L."/>
            <person name="Fitzpatrick D.A."/>
            <person name="Frisvad J.C."/>
            <person name="Nielsen K.L."/>
        </authorList>
    </citation>
    <scope>NUCLEOTIDE SEQUENCE</scope>
    <source>
        <strain evidence="11">IBT 20477</strain>
    </source>
</reference>
<accession>A0A9W9J0R5</accession>
<keyword evidence="7" id="KW-0804">Transcription</keyword>
<dbReference type="GO" id="GO:0071949">
    <property type="term" value="F:FAD binding"/>
    <property type="evidence" value="ECO:0007669"/>
    <property type="project" value="InterPro"/>
</dbReference>
<dbReference type="GO" id="GO:0003677">
    <property type="term" value="F:DNA binding"/>
    <property type="evidence" value="ECO:0007669"/>
    <property type="project" value="UniProtKB-KW"/>
</dbReference>
<keyword evidence="5" id="KW-0805">Transcription regulation</keyword>
<keyword evidence="4" id="KW-0560">Oxidoreductase</keyword>
<evidence type="ECO:0000256" key="4">
    <source>
        <dbReference type="ARBA" id="ARBA00023002"/>
    </source>
</evidence>
<evidence type="ECO:0000313" key="12">
    <source>
        <dbReference type="Proteomes" id="UP001150942"/>
    </source>
</evidence>
<name>A0A9W9J0R5_9EURO</name>
<organism evidence="11 12">
    <name type="scientific">Penicillium cf. viridicatum</name>
    <dbReference type="NCBI Taxonomy" id="2972119"/>
    <lineage>
        <taxon>Eukaryota</taxon>
        <taxon>Fungi</taxon>
        <taxon>Dikarya</taxon>
        <taxon>Ascomycota</taxon>
        <taxon>Pezizomycotina</taxon>
        <taxon>Eurotiomycetes</taxon>
        <taxon>Eurotiomycetidae</taxon>
        <taxon>Eurotiales</taxon>
        <taxon>Aspergillaceae</taxon>
        <taxon>Penicillium</taxon>
    </lineage>
</organism>